<sequence>MSLRSRGLAMRKGYEAKKWTHRTSPKNSTSVEALNIQSITNICELKDKLKEIISAGKNYEHDVSSCLKALLSRSDQDIVLSCVQAISELAKCDIKRETYAHKEFIDPLLNIVSKEISAESVELVKQCCRALGNLCCDCDAARNIILDNNGPATLMKLLTKTLGDDKLAEIRLLTSKTLLNFAIGGKQFSESIVNEGVIDVQHKILLRESLKEVMNDEEVTTALLILSVINDNTPELLFEPHINKIVLEVLQETSSMAVSELCLEHLLTQAEHEEVKSLLAREGGVQLLCARLEGLRARRATGELAGPHAELDALAKLACDLIVIVLTGDEAMRALYGEGAGAVYLQAVRWLEAGEGELLPTALLAIGNFARDDRYCIQMMENNIYDKLLDIFEKYYERAVGEAVGAGDSVGAGEAVGAGEEEGADEAVGAGEAEGESAGAERVQHGALAALRNLAVPAQNKVRALRGGRAVPLLVRALPAVRHHHVAYKLLAALRMLLDGAGCAEEARGAARQVVGALGAVARWAGAGHAGAAGEAPRLVARLVGLLGAEATPALLGALGGAEVRGALGRFVGARPDLAGEVSRRLEAVVATISDEAEDGVQ</sequence>
<organism evidence="1 2">
    <name type="scientific">Papilio xuthus</name>
    <name type="common">Asian swallowtail butterfly</name>
    <dbReference type="NCBI Taxonomy" id="66420"/>
    <lineage>
        <taxon>Eukaryota</taxon>
        <taxon>Metazoa</taxon>
        <taxon>Ecdysozoa</taxon>
        <taxon>Arthropoda</taxon>
        <taxon>Hexapoda</taxon>
        <taxon>Insecta</taxon>
        <taxon>Pterygota</taxon>
        <taxon>Neoptera</taxon>
        <taxon>Endopterygota</taxon>
        <taxon>Lepidoptera</taxon>
        <taxon>Glossata</taxon>
        <taxon>Ditrysia</taxon>
        <taxon>Papilionoidea</taxon>
        <taxon>Papilionidae</taxon>
        <taxon>Papilioninae</taxon>
        <taxon>Papilio</taxon>
    </lineage>
</organism>
<dbReference type="AlphaFoldDB" id="A0A194Q414"/>
<keyword evidence="2" id="KW-1185">Reference proteome</keyword>
<dbReference type="SUPFAM" id="SSF48371">
    <property type="entry name" value="ARM repeat"/>
    <property type="match status" value="1"/>
</dbReference>
<gene>
    <name evidence="1" type="ORF">RR46_11271</name>
</gene>
<protein>
    <submittedName>
        <fullName evidence="1">Rap1 GTPase-GDP dissociation stimulator 1-B</fullName>
    </submittedName>
</protein>
<evidence type="ECO:0000313" key="1">
    <source>
        <dbReference type="EMBL" id="KPI98150.1"/>
    </source>
</evidence>
<name>A0A194Q414_PAPXU</name>
<accession>A0A194Q414</accession>
<proteinExistence type="predicted"/>
<dbReference type="STRING" id="66420.A0A194Q414"/>
<dbReference type="GO" id="GO:0005085">
    <property type="term" value="F:guanyl-nucleotide exchange factor activity"/>
    <property type="evidence" value="ECO:0007669"/>
    <property type="project" value="InterPro"/>
</dbReference>
<reference evidence="1 2" key="1">
    <citation type="journal article" date="2015" name="Nat. Commun.">
        <title>Outbred genome sequencing and CRISPR/Cas9 gene editing in butterflies.</title>
        <authorList>
            <person name="Li X."/>
            <person name="Fan D."/>
            <person name="Zhang W."/>
            <person name="Liu G."/>
            <person name="Zhang L."/>
            <person name="Zhao L."/>
            <person name="Fang X."/>
            <person name="Chen L."/>
            <person name="Dong Y."/>
            <person name="Chen Y."/>
            <person name="Ding Y."/>
            <person name="Zhao R."/>
            <person name="Feng M."/>
            <person name="Zhu Y."/>
            <person name="Feng Y."/>
            <person name="Jiang X."/>
            <person name="Zhu D."/>
            <person name="Xiang H."/>
            <person name="Feng X."/>
            <person name="Li S."/>
            <person name="Wang J."/>
            <person name="Zhang G."/>
            <person name="Kronforst M.R."/>
            <person name="Wang W."/>
        </authorList>
    </citation>
    <scope>NUCLEOTIDE SEQUENCE [LARGE SCALE GENOMIC DNA]</scope>
    <source>
        <strain evidence="1">Ya'a_city_454_Px</strain>
        <tissue evidence="1">Whole body</tissue>
    </source>
</reference>
<dbReference type="Gene3D" id="1.25.10.10">
    <property type="entry name" value="Leucine-rich Repeat Variant"/>
    <property type="match status" value="2"/>
</dbReference>
<dbReference type="Proteomes" id="UP000053268">
    <property type="component" value="Unassembled WGS sequence"/>
</dbReference>
<dbReference type="InterPro" id="IPR011989">
    <property type="entry name" value="ARM-like"/>
</dbReference>
<dbReference type="InterPro" id="IPR040144">
    <property type="entry name" value="RAP1GDS1"/>
</dbReference>
<dbReference type="InterPro" id="IPR016024">
    <property type="entry name" value="ARM-type_fold"/>
</dbReference>
<evidence type="ECO:0000313" key="2">
    <source>
        <dbReference type="Proteomes" id="UP000053268"/>
    </source>
</evidence>
<dbReference type="EMBL" id="KQ459586">
    <property type="protein sequence ID" value="KPI98150.1"/>
    <property type="molecule type" value="Genomic_DNA"/>
</dbReference>
<dbReference type="PANTHER" id="PTHR10957">
    <property type="entry name" value="RAP1 GTPASE-GDP DISSOCIATION STIMULATOR 1"/>
    <property type="match status" value="1"/>
</dbReference>